<name>A0A1L7CWI4_9CORY</name>
<keyword evidence="1" id="KW-0812">Transmembrane</keyword>
<dbReference type="AlphaFoldDB" id="A0A1L7CWI4"/>
<dbReference type="OrthoDB" id="4775239at2"/>
<feature type="transmembrane region" description="Helical" evidence="1">
    <location>
        <begin position="85"/>
        <end position="102"/>
    </location>
</feature>
<feature type="transmembrane region" description="Helical" evidence="1">
    <location>
        <begin position="108"/>
        <end position="125"/>
    </location>
</feature>
<dbReference type="RefSeq" id="WP_075691397.1">
    <property type="nucleotide sequence ID" value="NZ_CP009248.1"/>
</dbReference>
<keyword evidence="3" id="KW-1185">Reference proteome</keyword>
<keyword evidence="1" id="KW-0472">Membrane</keyword>
<evidence type="ECO:0000313" key="2">
    <source>
        <dbReference type="EMBL" id="APT90171.1"/>
    </source>
</evidence>
<keyword evidence="1" id="KW-1133">Transmembrane helix</keyword>
<evidence type="ECO:0000313" key="3">
    <source>
        <dbReference type="Proteomes" id="UP000185469"/>
    </source>
</evidence>
<reference evidence="2 3" key="1">
    <citation type="submission" date="2014-08" db="EMBL/GenBank/DDBJ databases">
        <title>Complete genome sequence of Corynebacterium sphenisci CECT 5990(T) (=DSM 44792(T)), isolated from healthy wild penguins.</title>
        <authorList>
            <person name="Ruckert C."/>
            <person name="Albersmeier A."/>
            <person name="Winkler A."/>
            <person name="Kalinowski J."/>
        </authorList>
    </citation>
    <scope>NUCLEOTIDE SEQUENCE [LARGE SCALE GENOMIC DNA]</scope>
    <source>
        <strain evidence="2 3">DSM 44792</strain>
    </source>
</reference>
<proteinExistence type="predicted"/>
<dbReference type="Proteomes" id="UP000185469">
    <property type="component" value="Chromosome"/>
</dbReference>
<dbReference type="STRING" id="1437874.CSPHI_02770"/>
<sequence length="139" mass="14713">MSTPSTAPVRAAAPRSVLVGAWIAVAECLAGIGYGIFLGVRDAEGYRDELAVISGWGTALWFFLMFGAVLAGAIMLLTGRRWGRGPIVMLNLCLLGVAYYMFTSHAVAWGALTAVLAAAALVCMFNPKAVHWAATEHRA</sequence>
<feature type="transmembrane region" description="Helical" evidence="1">
    <location>
        <begin position="17"/>
        <end position="40"/>
    </location>
</feature>
<organism evidence="2 3">
    <name type="scientific">Corynebacterium sphenisci DSM 44792</name>
    <dbReference type="NCBI Taxonomy" id="1437874"/>
    <lineage>
        <taxon>Bacteria</taxon>
        <taxon>Bacillati</taxon>
        <taxon>Actinomycetota</taxon>
        <taxon>Actinomycetes</taxon>
        <taxon>Mycobacteriales</taxon>
        <taxon>Corynebacteriaceae</taxon>
        <taxon>Corynebacterium</taxon>
    </lineage>
</organism>
<feature type="transmembrane region" description="Helical" evidence="1">
    <location>
        <begin position="60"/>
        <end position="78"/>
    </location>
</feature>
<gene>
    <name evidence="2" type="ORF">CSPHI_02770</name>
</gene>
<evidence type="ECO:0000256" key="1">
    <source>
        <dbReference type="SAM" id="Phobius"/>
    </source>
</evidence>
<dbReference type="KEGG" id="csph:CSPHI_02770"/>
<dbReference type="EMBL" id="CP009248">
    <property type="protein sequence ID" value="APT90171.1"/>
    <property type="molecule type" value="Genomic_DNA"/>
</dbReference>
<protein>
    <submittedName>
        <fullName evidence="2">Membrane protein</fullName>
    </submittedName>
</protein>
<accession>A0A1L7CWI4</accession>